<accession>A0ABS8GB50</accession>
<gene>
    <name evidence="1" type="ORF">LJ739_11970</name>
</gene>
<comment type="caution">
    <text evidence="1">The sequence shown here is derived from an EMBL/GenBank/DDBJ whole genome shotgun (WGS) entry which is preliminary data.</text>
</comment>
<proteinExistence type="predicted"/>
<evidence type="ECO:0000313" key="1">
    <source>
        <dbReference type="EMBL" id="MCC2616959.1"/>
    </source>
</evidence>
<reference evidence="1 2" key="1">
    <citation type="submission" date="2021-10" db="EMBL/GenBank/DDBJ databases">
        <title>Draft genome of Aestuariibacter halophilus JC2043.</title>
        <authorList>
            <person name="Emsley S.A."/>
            <person name="Pfannmuller K.M."/>
            <person name="Ushijima B."/>
            <person name="Saw J.H."/>
            <person name="Videau P."/>
        </authorList>
    </citation>
    <scope>NUCLEOTIDE SEQUENCE [LARGE SCALE GENOMIC DNA]</scope>
    <source>
        <strain evidence="1 2">JC2043</strain>
    </source>
</reference>
<organism evidence="1 2">
    <name type="scientific">Fluctibacter halophilus</name>
    <dbReference type="NCBI Taxonomy" id="226011"/>
    <lineage>
        <taxon>Bacteria</taxon>
        <taxon>Pseudomonadati</taxon>
        <taxon>Pseudomonadota</taxon>
        <taxon>Gammaproteobacteria</taxon>
        <taxon>Alteromonadales</taxon>
        <taxon>Alteromonadaceae</taxon>
        <taxon>Fluctibacter</taxon>
    </lineage>
</organism>
<protein>
    <submittedName>
        <fullName evidence="1">Uncharacterized protein</fullName>
    </submittedName>
</protein>
<dbReference type="RefSeq" id="WP_229160807.1">
    <property type="nucleotide sequence ID" value="NZ_JAJEWP010000003.1"/>
</dbReference>
<keyword evidence="2" id="KW-1185">Reference proteome</keyword>
<dbReference type="EMBL" id="JAJEWP010000003">
    <property type="protein sequence ID" value="MCC2616959.1"/>
    <property type="molecule type" value="Genomic_DNA"/>
</dbReference>
<name>A0ABS8GB50_9ALTE</name>
<evidence type="ECO:0000313" key="2">
    <source>
        <dbReference type="Proteomes" id="UP001520878"/>
    </source>
</evidence>
<sequence>MSYTDSTSADAFVALSLRADALTRLFEQHALHADELRCHQPSSKRIVQRLLLASVANGSGQEDQS</sequence>
<dbReference type="Proteomes" id="UP001520878">
    <property type="component" value="Unassembled WGS sequence"/>
</dbReference>